<name>A0A7H0HF37_9BURK</name>
<dbReference type="SUPFAM" id="SSF53850">
    <property type="entry name" value="Periplasmic binding protein-like II"/>
    <property type="match status" value="1"/>
</dbReference>
<dbReference type="InterPro" id="IPR000847">
    <property type="entry name" value="LysR_HTH_N"/>
</dbReference>
<proteinExistence type="inferred from homology"/>
<dbReference type="InterPro" id="IPR050176">
    <property type="entry name" value="LTTR"/>
</dbReference>
<dbReference type="GO" id="GO:0003700">
    <property type="term" value="F:DNA-binding transcription factor activity"/>
    <property type="evidence" value="ECO:0007669"/>
    <property type="project" value="InterPro"/>
</dbReference>
<dbReference type="InterPro" id="IPR036390">
    <property type="entry name" value="WH_DNA-bd_sf"/>
</dbReference>
<dbReference type="GO" id="GO:0003677">
    <property type="term" value="F:DNA binding"/>
    <property type="evidence" value="ECO:0007669"/>
    <property type="project" value="UniProtKB-KW"/>
</dbReference>
<dbReference type="PROSITE" id="PS50931">
    <property type="entry name" value="HTH_LYSR"/>
    <property type="match status" value="1"/>
</dbReference>
<dbReference type="KEGG" id="amon:H9L24_20245"/>
<accession>A0A7H0HF37</accession>
<evidence type="ECO:0000259" key="5">
    <source>
        <dbReference type="PROSITE" id="PS50931"/>
    </source>
</evidence>
<dbReference type="EMBL" id="CP060790">
    <property type="protein sequence ID" value="QNP59153.1"/>
    <property type="molecule type" value="Genomic_DNA"/>
</dbReference>
<dbReference type="Gene3D" id="3.40.190.10">
    <property type="entry name" value="Periplasmic binding protein-like II"/>
    <property type="match status" value="2"/>
</dbReference>
<dbReference type="Proteomes" id="UP000516057">
    <property type="component" value="Chromosome"/>
</dbReference>
<reference evidence="6 7" key="1">
    <citation type="submission" date="2020-08" db="EMBL/GenBank/DDBJ databases">
        <title>Genome sequence of Acidovorax monticola KACC 19171T.</title>
        <authorList>
            <person name="Hyun D.-W."/>
            <person name="Bae J.-W."/>
        </authorList>
    </citation>
    <scope>NUCLEOTIDE SEQUENCE [LARGE SCALE GENOMIC DNA]</scope>
    <source>
        <strain evidence="6 7">KACC 19171</strain>
    </source>
</reference>
<dbReference type="Pfam" id="PF03466">
    <property type="entry name" value="LysR_substrate"/>
    <property type="match status" value="1"/>
</dbReference>
<dbReference type="SUPFAM" id="SSF46785">
    <property type="entry name" value="Winged helix' DNA-binding domain"/>
    <property type="match status" value="1"/>
</dbReference>
<dbReference type="Gene3D" id="1.10.10.10">
    <property type="entry name" value="Winged helix-like DNA-binding domain superfamily/Winged helix DNA-binding domain"/>
    <property type="match status" value="1"/>
</dbReference>
<keyword evidence="2" id="KW-0805">Transcription regulation</keyword>
<dbReference type="PRINTS" id="PR00039">
    <property type="entry name" value="HTHLYSR"/>
</dbReference>
<dbReference type="FunFam" id="1.10.10.10:FF:000001">
    <property type="entry name" value="LysR family transcriptional regulator"/>
    <property type="match status" value="1"/>
</dbReference>
<evidence type="ECO:0000313" key="7">
    <source>
        <dbReference type="Proteomes" id="UP000516057"/>
    </source>
</evidence>
<keyword evidence="4" id="KW-0804">Transcription</keyword>
<evidence type="ECO:0000256" key="4">
    <source>
        <dbReference type="ARBA" id="ARBA00023163"/>
    </source>
</evidence>
<dbReference type="AlphaFoldDB" id="A0A7H0HF37"/>
<dbReference type="PANTHER" id="PTHR30579">
    <property type="entry name" value="TRANSCRIPTIONAL REGULATOR"/>
    <property type="match status" value="1"/>
</dbReference>
<evidence type="ECO:0000313" key="6">
    <source>
        <dbReference type="EMBL" id="QNP59153.1"/>
    </source>
</evidence>
<evidence type="ECO:0000256" key="2">
    <source>
        <dbReference type="ARBA" id="ARBA00023015"/>
    </source>
</evidence>
<protein>
    <submittedName>
        <fullName evidence="6">LysR family transcriptional regulator</fullName>
    </submittedName>
</protein>
<gene>
    <name evidence="6" type="ORF">H9L24_20245</name>
</gene>
<evidence type="ECO:0000256" key="3">
    <source>
        <dbReference type="ARBA" id="ARBA00023125"/>
    </source>
</evidence>
<keyword evidence="7" id="KW-1185">Reference proteome</keyword>
<sequence>MRVLNLEQLRTLVAVAEAGSLTAAAPQVFLSQSAVSEQLRKLEEQVGQTLLLRSKAGAAPTAAGEQLLAYARRMLALGEQACLDLQGVALEGTLRLGVTDYFRPAELAGLLARMQSQYPGVRLQVAVHKSSAIEAGYARGEFDVGLSMRLPSAAAPERGRERGQVLRREPLRWMAAAHWQREAGTPLRLLALPQSCSLHQFTVALLQRRRIPFSVALMASGVAGLQSALAAGLGVACLNESALCAGVQALSPGAGLPALPQARFVVLPPREGESDFVRRARERLAEGFA</sequence>
<evidence type="ECO:0000256" key="1">
    <source>
        <dbReference type="ARBA" id="ARBA00009437"/>
    </source>
</evidence>
<dbReference type="InterPro" id="IPR005119">
    <property type="entry name" value="LysR_subst-bd"/>
</dbReference>
<dbReference type="RefSeq" id="WP_187736138.1">
    <property type="nucleotide sequence ID" value="NZ_CP060790.1"/>
</dbReference>
<feature type="domain" description="HTH lysR-type" evidence="5">
    <location>
        <begin position="4"/>
        <end position="61"/>
    </location>
</feature>
<dbReference type="PANTHER" id="PTHR30579:SF7">
    <property type="entry name" value="HTH-TYPE TRANSCRIPTIONAL REGULATOR LRHA-RELATED"/>
    <property type="match status" value="1"/>
</dbReference>
<keyword evidence="3" id="KW-0238">DNA-binding</keyword>
<dbReference type="Pfam" id="PF00126">
    <property type="entry name" value="HTH_1"/>
    <property type="match status" value="1"/>
</dbReference>
<dbReference type="InterPro" id="IPR036388">
    <property type="entry name" value="WH-like_DNA-bd_sf"/>
</dbReference>
<organism evidence="6 7">
    <name type="scientific">Paenacidovorax monticola</name>
    <dbReference type="NCBI Taxonomy" id="1926868"/>
    <lineage>
        <taxon>Bacteria</taxon>
        <taxon>Pseudomonadati</taxon>
        <taxon>Pseudomonadota</taxon>
        <taxon>Betaproteobacteria</taxon>
        <taxon>Burkholderiales</taxon>
        <taxon>Comamonadaceae</taxon>
        <taxon>Paenacidovorax</taxon>
    </lineage>
</organism>
<comment type="similarity">
    <text evidence="1">Belongs to the LysR transcriptional regulatory family.</text>
</comment>